<dbReference type="FunFam" id="2.40.160.210:FF:000023">
    <property type="entry name" value="Uncharacterized protein"/>
    <property type="match status" value="1"/>
</dbReference>
<dbReference type="GO" id="GO:0006637">
    <property type="term" value="P:acyl-CoA metabolic process"/>
    <property type="evidence" value="ECO:0007669"/>
    <property type="project" value="InterPro"/>
</dbReference>
<feature type="domain" description="Acyl-CoA thioesterase-like C-terminal" evidence="2">
    <location>
        <begin position="254"/>
        <end position="362"/>
    </location>
</feature>
<comment type="similarity">
    <text evidence="1">Belongs to the C/M/P thioester hydrolase family.</text>
</comment>
<accession>A0AAV5SEI7</accession>
<dbReference type="Gene3D" id="2.40.160.210">
    <property type="entry name" value="Acyl-CoA thioesterase, double hotdog domain"/>
    <property type="match status" value="1"/>
</dbReference>
<evidence type="ECO:0000256" key="1">
    <source>
        <dbReference type="ARBA" id="ARBA00006538"/>
    </source>
</evidence>
<dbReference type="SUPFAM" id="SSF54637">
    <property type="entry name" value="Thioesterase/thiol ester dehydrase-isomerase"/>
    <property type="match status" value="2"/>
</dbReference>
<evidence type="ECO:0000313" key="4">
    <source>
        <dbReference type="Proteomes" id="UP001432027"/>
    </source>
</evidence>
<dbReference type="GO" id="GO:0005782">
    <property type="term" value="C:peroxisomal matrix"/>
    <property type="evidence" value="ECO:0007669"/>
    <property type="project" value="UniProtKB-SubCell"/>
</dbReference>
<reference evidence="3" key="1">
    <citation type="submission" date="2023-10" db="EMBL/GenBank/DDBJ databases">
        <title>Genome assembly of Pristionchus species.</title>
        <authorList>
            <person name="Yoshida K."/>
            <person name="Sommer R.J."/>
        </authorList>
    </citation>
    <scope>NUCLEOTIDE SEQUENCE</scope>
    <source>
        <strain evidence="3">RS0144</strain>
    </source>
</reference>
<dbReference type="Pfam" id="PF20789">
    <property type="entry name" value="4HBT_3C"/>
    <property type="match status" value="1"/>
</dbReference>
<sequence>FCKAKPKCSFSPFTTQGNQYNISPNMHNAQGTSEWTDIPSILLTICHTTKHGRLTVSSFALLSLSEVKPLSLYRSLLPHSQLMLTSLPTPSTFSNHFNVIRVDDSNARSEPPYTGTIQDRVYGGLLVSQAANAFIKLRPGCFPRTVNYKFVAPAVTNLPLRFQLSCFEDGESARALTYQNEKLIGITHVRYSNEPTYSKSPSVCPEYGSASAYPSVDVVSLTVRGWTKALMKEMLKFPVEVRPVESLLYPLSEVDRTATWLRVNPESREFLKSSDGVALLLFLSDFTIVQVACEIYERSTIRISSISSLHHSVWIHEANIDPFGWYLVTVECKVISYGRARLESNIFNESRKCVMTVIQEGYFQRARASKMPRLLTYTPFNVGSRNCANALFIIIVLRSRKIQDQNSNSVACSFLRTFEFVTDQSN</sequence>
<keyword evidence="4" id="KW-1185">Reference proteome</keyword>
<evidence type="ECO:0000313" key="3">
    <source>
        <dbReference type="EMBL" id="GMS81112.1"/>
    </source>
</evidence>
<dbReference type="GO" id="GO:0009062">
    <property type="term" value="P:fatty acid catabolic process"/>
    <property type="evidence" value="ECO:0007669"/>
    <property type="project" value="TreeGrafter"/>
</dbReference>
<organism evidence="3 4">
    <name type="scientific">Pristionchus entomophagus</name>
    <dbReference type="NCBI Taxonomy" id="358040"/>
    <lineage>
        <taxon>Eukaryota</taxon>
        <taxon>Metazoa</taxon>
        <taxon>Ecdysozoa</taxon>
        <taxon>Nematoda</taxon>
        <taxon>Chromadorea</taxon>
        <taxon>Rhabditida</taxon>
        <taxon>Rhabditina</taxon>
        <taxon>Diplogasteromorpha</taxon>
        <taxon>Diplogasteroidea</taxon>
        <taxon>Neodiplogasteridae</taxon>
        <taxon>Pristionchus</taxon>
    </lineage>
</organism>
<gene>
    <name evidence="3" type="ORF">PENTCL1PPCAC_3287</name>
</gene>
<dbReference type="InterPro" id="IPR029069">
    <property type="entry name" value="HotDog_dom_sf"/>
</dbReference>
<dbReference type="PANTHER" id="PTHR11066:SF48">
    <property type="entry name" value="ACYL-COA THIOESTERASE II"/>
    <property type="match status" value="1"/>
</dbReference>
<dbReference type="Proteomes" id="UP001432027">
    <property type="component" value="Unassembled WGS sequence"/>
</dbReference>
<comment type="caution">
    <text evidence="3">The sequence shown here is derived from an EMBL/GenBank/DDBJ whole genome shotgun (WGS) entry which is preliminary data.</text>
</comment>
<dbReference type="EMBL" id="BTSX01000001">
    <property type="protein sequence ID" value="GMS81112.1"/>
    <property type="molecule type" value="Genomic_DNA"/>
</dbReference>
<evidence type="ECO:0000259" key="2">
    <source>
        <dbReference type="Pfam" id="PF20789"/>
    </source>
</evidence>
<protein>
    <recommendedName>
        <fullName evidence="2">Acyl-CoA thioesterase-like C-terminal domain-containing protein</fullName>
    </recommendedName>
</protein>
<dbReference type="InterPro" id="IPR042171">
    <property type="entry name" value="Acyl-CoA_hotdog"/>
</dbReference>
<proteinExistence type="inferred from homology"/>
<dbReference type="InterPro" id="IPR049450">
    <property type="entry name" value="ACOT8-like_C"/>
</dbReference>
<dbReference type="InterPro" id="IPR003703">
    <property type="entry name" value="Acyl_CoA_thio"/>
</dbReference>
<dbReference type="GO" id="GO:0047617">
    <property type="term" value="F:fatty acyl-CoA hydrolase activity"/>
    <property type="evidence" value="ECO:0007669"/>
    <property type="project" value="InterPro"/>
</dbReference>
<dbReference type="AlphaFoldDB" id="A0AAV5SEI7"/>
<dbReference type="PANTHER" id="PTHR11066">
    <property type="entry name" value="ACYL-COA THIOESTERASE"/>
    <property type="match status" value="1"/>
</dbReference>
<name>A0AAV5SEI7_9BILA</name>
<feature type="non-terminal residue" evidence="3">
    <location>
        <position position="1"/>
    </location>
</feature>